<reference evidence="1 2" key="1">
    <citation type="submission" date="2017-01" db="EMBL/GenBank/DDBJ databases">
        <title>Bacillus phylogenomics.</title>
        <authorList>
            <person name="Dunlap C."/>
        </authorList>
    </citation>
    <scope>NUCLEOTIDE SEQUENCE [LARGE SCALE GENOMIC DNA]</scope>
    <source>
        <strain evidence="1 2">NRRL B-41282</strain>
    </source>
</reference>
<dbReference type="SUPFAM" id="SSF53335">
    <property type="entry name" value="S-adenosyl-L-methionine-dependent methyltransferases"/>
    <property type="match status" value="1"/>
</dbReference>
<evidence type="ECO:0000313" key="2">
    <source>
        <dbReference type="Proteomes" id="UP000187367"/>
    </source>
</evidence>
<name>A0A1R1RLS3_9BACI</name>
<dbReference type="PANTHER" id="PTHR36112">
    <property type="entry name" value="RIBOSOMAL RNA SMALL SUBUNIT METHYLTRANSFERASE J"/>
    <property type="match status" value="1"/>
</dbReference>
<accession>A0A1R1Q9I9</accession>
<evidence type="ECO:0008006" key="3">
    <source>
        <dbReference type="Google" id="ProtNLM"/>
    </source>
</evidence>
<sequence length="265" mass="30246">MIITTSYRPSEETVFTAKNISRTLNGRFSERRKRPIYQIQQTEQDQVLVVGKERFELYFTDGEKFFFHPNSAMFRAKRFLKGEADPFIEAAQIEPGDKVLDCTLGLGSDAIIASLAAGDEGTVRGIEKSPLLAFLVKTGLQTWETDLVPMNEAMKRIQVLSEDSFEYLNQLDDDSADVVYFDPMFDEGIKESDGIAPLRKLAHSDFTLSASLKEALRVARKRVVLKDHWKSPRFERYGFRVQKRKTALFHYGVLEAKPNDESSRC</sequence>
<accession>A0A1R1RLS3</accession>
<evidence type="ECO:0000313" key="1">
    <source>
        <dbReference type="EMBL" id="OMH99362.1"/>
    </source>
</evidence>
<comment type="caution">
    <text evidence="1">The sequence shown here is derived from an EMBL/GenBank/DDBJ whole genome shotgun (WGS) entry which is preliminary data.</text>
</comment>
<gene>
    <name evidence="1" type="ORF">BW143_20350</name>
</gene>
<dbReference type="EMBL" id="MTJL01000047">
    <property type="protein sequence ID" value="OMH99362.1"/>
    <property type="molecule type" value="Genomic_DNA"/>
</dbReference>
<dbReference type="InterPro" id="IPR029063">
    <property type="entry name" value="SAM-dependent_MTases_sf"/>
</dbReference>
<proteinExistence type="predicted"/>
<dbReference type="OrthoDB" id="1653798at2"/>
<dbReference type="InterPro" id="IPR007536">
    <property type="entry name" value="16SrRNA_methylTrfase_J"/>
</dbReference>
<organism evidence="1 2">
    <name type="scientific">Bacillus swezeyi</name>
    <dbReference type="NCBI Taxonomy" id="1925020"/>
    <lineage>
        <taxon>Bacteria</taxon>
        <taxon>Bacillati</taxon>
        <taxon>Bacillota</taxon>
        <taxon>Bacilli</taxon>
        <taxon>Bacillales</taxon>
        <taxon>Bacillaceae</taxon>
        <taxon>Bacillus</taxon>
    </lineage>
</organism>
<dbReference type="Gene3D" id="3.40.50.150">
    <property type="entry name" value="Vaccinia Virus protein VP39"/>
    <property type="match status" value="1"/>
</dbReference>
<dbReference type="Pfam" id="PF04445">
    <property type="entry name" value="SAM_MT"/>
    <property type="match status" value="1"/>
</dbReference>
<dbReference type="Proteomes" id="UP000187367">
    <property type="component" value="Unassembled WGS sequence"/>
</dbReference>
<dbReference type="AlphaFoldDB" id="A0A1R1RLS3"/>
<keyword evidence="2" id="KW-1185">Reference proteome</keyword>
<dbReference type="GO" id="GO:0008990">
    <property type="term" value="F:rRNA (guanine-N2-)-methyltransferase activity"/>
    <property type="evidence" value="ECO:0007669"/>
    <property type="project" value="InterPro"/>
</dbReference>
<dbReference type="PANTHER" id="PTHR36112:SF1">
    <property type="entry name" value="RIBOSOMAL RNA SMALL SUBUNIT METHYLTRANSFERASE J"/>
    <property type="match status" value="1"/>
</dbReference>
<protein>
    <recommendedName>
        <fullName evidence="3">Protein-L-IsoD(D-D) O-methyltransferase</fullName>
    </recommendedName>
</protein>